<reference evidence="2 3" key="1">
    <citation type="submission" date="2013-06" db="EMBL/GenBank/DDBJ databases">
        <title>Comparative analysis of genomes of multi-drug Acinetobacter sp. from Colombian Hospitals.</title>
        <authorList>
            <person name="Barreto-Hernandez E."/>
            <person name="Gonzalez E.B."/>
            <person name="Cepeda L.A."/>
            <person name="Valenzuela E.M."/>
            <person name="Falquet L."/>
            <person name="Reguero M.T."/>
            <person name="Mantilla R."/>
        </authorList>
    </citation>
    <scope>NUCLEOTIDE SEQUENCE [LARGE SCALE GENOMIC DNA]</scope>
    <source>
        <strain evidence="2 3">28F</strain>
    </source>
</reference>
<proteinExistence type="predicted"/>
<name>A0AA36NZF9_ACINO</name>
<dbReference type="AlphaFoldDB" id="A0AA36NZF9"/>
<dbReference type="EMBL" id="CBSD020000021">
    <property type="protein sequence ID" value="CDG74119.1"/>
    <property type="molecule type" value="Genomic_DNA"/>
</dbReference>
<keyword evidence="1" id="KW-0812">Transmembrane</keyword>
<sequence length="62" mass="6966">MAISLAAETQPPAFKLYLCIAITVFCWGYSPIGVHSALHSYTPQHIALLRFLIASVFYCFWS</sequence>
<protein>
    <submittedName>
        <fullName evidence="2">DMT family permease</fullName>
    </submittedName>
</protein>
<evidence type="ECO:0000256" key="1">
    <source>
        <dbReference type="SAM" id="Phobius"/>
    </source>
</evidence>
<evidence type="ECO:0000313" key="3">
    <source>
        <dbReference type="Proteomes" id="UP000019193"/>
    </source>
</evidence>
<accession>A0AA36NZF9</accession>
<keyword evidence="1" id="KW-1133">Transmembrane helix</keyword>
<feature type="transmembrane region" description="Helical" evidence="1">
    <location>
        <begin position="12"/>
        <end position="30"/>
    </location>
</feature>
<dbReference type="Proteomes" id="UP000019193">
    <property type="component" value="Unassembled WGS sequence"/>
</dbReference>
<organism evidence="2 3">
    <name type="scientific">Acinetobacter nosocomialis 28F</name>
    <dbReference type="NCBI Taxonomy" id="1147131"/>
    <lineage>
        <taxon>Bacteria</taxon>
        <taxon>Pseudomonadati</taxon>
        <taxon>Pseudomonadota</taxon>
        <taxon>Gammaproteobacteria</taxon>
        <taxon>Moraxellales</taxon>
        <taxon>Moraxellaceae</taxon>
        <taxon>Acinetobacter</taxon>
        <taxon>Acinetobacter calcoaceticus/baumannii complex</taxon>
    </lineage>
</organism>
<keyword evidence="1" id="KW-0472">Membrane</keyword>
<keyword evidence="3" id="KW-1185">Reference proteome</keyword>
<evidence type="ECO:0000313" key="2">
    <source>
        <dbReference type="EMBL" id="CDG74119.1"/>
    </source>
</evidence>
<feature type="transmembrane region" description="Helical" evidence="1">
    <location>
        <begin position="42"/>
        <end position="61"/>
    </location>
</feature>
<gene>
    <name evidence="2" type="ORF">ANICBIBUN_08818</name>
</gene>
<comment type="caution">
    <text evidence="2">The sequence shown here is derived from an EMBL/GenBank/DDBJ whole genome shotgun (WGS) entry which is preliminary data.</text>
</comment>